<organism evidence="3 4">
    <name type="scientific">Halorubrum rutilum</name>
    <dbReference type="NCBI Taxonomy" id="1364933"/>
    <lineage>
        <taxon>Archaea</taxon>
        <taxon>Methanobacteriati</taxon>
        <taxon>Methanobacteriota</taxon>
        <taxon>Stenosarchaea group</taxon>
        <taxon>Halobacteria</taxon>
        <taxon>Halobacteriales</taxon>
        <taxon>Haloferacaceae</taxon>
        <taxon>Halorubrum</taxon>
    </lineage>
</organism>
<feature type="transmembrane region" description="Helical" evidence="2">
    <location>
        <begin position="115"/>
        <end position="139"/>
    </location>
</feature>
<protein>
    <submittedName>
        <fullName evidence="3">DUF5518 domain-containing protein</fullName>
    </submittedName>
</protein>
<feature type="transmembrane region" description="Helical" evidence="2">
    <location>
        <begin position="145"/>
        <end position="170"/>
    </location>
</feature>
<feature type="compositionally biased region" description="Low complexity" evidence="1">
    <location>
        <begin position="31"/>
        <end position="42"/>
    </location>
</feature>
<keyword evidence="4" id="KW-1185">Reference proteome</keyword>
<feature type="transmembrane region" description="Helical" evidence="2">
    <location>
        <begin position="71"/>
        <end position="103"/>
    </location>
</feature>
<dbReference type="RefSeq" id="WP_256407651.1">
    <property type="nucleotide sequence ID" value="NZ_JANHDN010000001.1"/>
</dbReference>
<dbReference type="InterPro" id="IPR040493">
    <property type="entry name" value="DUF5518"/>
</dbReference>
<evidence type="ECO:0000256" key="1">
    <source>
        <dbReference type="SAM" id="MobiDB-lite"/>
    </source>
</evidence>
<dbReference type="AlphaFoldDB" id="A0ABD6AHZ7"/>
<sequence length="178" mass="17281">MVPDDSSTDDAGAEPLAGGDADTAADRGTRSDTAAGGNARSDPPADRDAPNDDSDGLLSPGDDAPADLSDIVLYGLAGGVAGSVLSFVPFATVLGGALAGYLCGGTSGDALKTGAVAGAVMTLPFLAVVAFVLFLFGFAGAPAEFGVLALLVVGLGAAYTLGSGVIGGYLGHYLRGEL</sequence>
<feature type="region of interest" description="Disordered" evidence="1">
    <location>
        <begin position="1"/>
        <end position="61"/>
    </location>
</feature>
<keyword evidence="2" id="KW-0472">Membrane</keyword>
<keyword evidence="2" id="KW-1133">Transmembrane helix</keyword>
<name>A0ABD6AHZ7_9EURY</name>
<comment type="caution">
    <text evidence="3">The sequence shown here is derived from an EMBL/GenBank/DDBJ whole genome shotgun (WGS) entry which is preliminary data.</text>
</comment>
<reference evidence="3 4" key="1">
    <citation type="journal article" date="2019" name="Int. J. Syst. Evol. Microbiol.">
        <title>The Global Catalogue of Microorganisms (GCM) 10K type strain sequencing project: providing services to taxonomists for standard genome sequencing and annotation.</title>
        <authorList>
            <consortium name="The Broad Institute Genomics Platform"/>
            <consortium name="The Broad Institute Genome Sequencing Center for Infectious Disease"/>
            <person name="Wu L."/>
            <person name="Ma J."/>
        </authorList>
    </citation>
    <scope>NUCLEOTIDE SEQUENCE [LARGE SCALE GENOMIC DNA]</scope>
    <source>
        <strain evidence="3 4">CGMCC 1.12554</strain>
    </source>
</reference>
<proteinExistence type="predicted"/>
<evidence type="ECO:0000256" key="2">
    <source>
        <dbReference type="SAM" id="Phobius"/>
    </source>
</evidence>
<feature type="compositionally biased region" description="Acidic residues" evidence="1">
    <location>
        <begin position="1"/>
        <end position="12"/>
    </location>
</feature>
<evidence type="ECO:0000313" key="3">
    <source>
        <dbReference type="EMBL" id="MFC7323675.1"/>
    </source>
</evidence>
<keyword evidence="2" id="KW-0812">Transmembrane</keyword>
<accession>A0ABD6AHZ7</accession>
<dbReference type="Pfam" id="PF17647">
    <property type="entry name" value="DUF5518"/>
    <property type="match status" value="1"/>
</dbReference>
<dbReference type="Proteomes" id="UP001596545">
    <property type="component" value="Unassembled WGS sequence"/>
</dbReference>
<evidence type="ECO:0000313" key="4">
    <source>
        <dbReference type="Proteomes" id="UP001596545"/>
    </source>
</evidence>
<dbReference type="EMBL" id="JBHTBL010000002">
    <property type="protein sequence ID" value="MFC7323675.1"/>
    <property type="molecule type" value="Genomic_DNA"/>
</dbReference>
<gene>
    <name evidence="3" type="ORF">ACFQMF_03655</name>
</gene>